<sequence length="149" mass="16500">MTTEQLPDDAGQSMRLIVEGTRLLTTRIPLLFERRTEGITYRQWEALKVILSARTPEISLSDITSFMGYSRQNVKKLVAGLEKAGYVTLEPSHIDGRALRVEATRKARSAAPALEAAEQRMLGELFSGVEDEDLSTAGRAMSRMISNVS</sequence>
<keyword evidence="2" id="KW-0238">DNA-binding</keyword>
<keyword evidence="6" id="KW-1185">Reference proteome</keyword>
<proteinExistence type="predicted"/>
<dbReference type="PANTHER" id="PTHR33164">
    <property type="entry name" value="TRANSCRIPTIONAL REGULATOR, MARR FAMILY"/>
    <property type="match status" value="1"/>
</dbReference>
<comment type="caution">
    <text evidence="5">The sequence shown here is derived from an EMBL/GenBank/DDBJ whole genome shotgun (WGS) entry which is preliminary data.</text>
</comment>
<dbReference type="InterPro" id="IPR036390">
    <property type="entry name" value="WH_DNA-bd_sf"/>
</dbReference>
<keyword evidence="1" id="KW-0805">Transcription regulation</keyword>
<dbReference type="PROSITE" id="PS01117">
    <property type="entry name" value="HTH_MARR_1"/>
    <property type="match status" value="1"/>
</dbReference>
<dbReference type="InterPro" id="IPR036388">
    <property type="entry name" value="WH-like_DNA-bd_sf"/>
</dbReference>
<dbReference type="SMART" id="SM00347">
    <property type="entry name" value="HTH_MARR"/>
    <property type="match status" value="1"/>
</dbReference>
<evidence type="ECO:0000313" key="6">
    <source>
        <dbReference type="Proteomes" id="UP001431693"/>
    </source>
</evidence>
<evidence type="ECO:0000256" key="2">
    <source>
        <dbReference type="ARBA" id="ARBA00023125"/>
    </source>
</evidence>
<reference evidence="5" key="1">
    <citation type="submission" date="2023-05" db="EMBL/GenBank/DDBJ databases">
        <title>[olsenella] sp. nov., isolated from a pig farm feces dump.</title>
        <authorList>
            <person name="Chang Y.-H."/>
        </authorList>
    </citation>
    <scope>NUCLEOTIDE SEQUENCE</scope>
    <source>
        <strain evidence="5">YH-ols2217</strain>
    </source>
</reference>
<dbReference type="Proteomes" id="UP001431693">
    <property type="component" value="Unassembled WGS sequence"/>
</dbReference>
<dbReference type="PANTHER" id="PTHR33164:SF89">
    <property type="entry name" value="MARR FAMILY REGULATORY PROTEIN"/>
    <property type="match status" value="1"/>
</dbReference>
<protein>
    <submittedName>
        <fullName evidence="5">MarR family transcriptional regulator</fullName>
    </submittedName>
</protein>
<dbReference type="SUPFAM" id="SSF46785">
    <property type="entry name" value="Winged helix' DNA-binding domain"/>
    <property type="match status" value="1"/>
</dbReference>
<name>A0ABT6ZHQ2_9ACTN</name>
<dbReference type="InterPro" id="IPR039422">
    <property type="entry name" value="MarR/SlyA-like"/>
</dbReference>
<dbReference type="Gene3D" id="1.10.10.10">
    <property type="entry name" value="Winged helix-like DNA-binding domain superfamily/Winged helix DNA-binding domain"/>
    <property type="match status" value="1"/>
</dbReference>
<dbReference type="Pfam" id="PF12802">
    <property type="entry name" value="MarR_2"/>
    <property type="match status" value="1"/>
</dbReference>
<accession>A0ABT6ZHQ2</accession>
<gene>
    <name evidence="5" type="ORF">QJ043_00600</name>
</gene>
<evidence type="ECO:0000256" key="3">
    <source>
        <dbReference type="ARBA" id="ARBA00023163"/>
    </source>
</evidence>
<dbReference type="EMBL" id="JASJEX010000001">
    <property type="protein sequence ID" value="MDJ1128586.1"/>
    <property type="molecule type" value="Genomic_DNA"/>
</dbReference>
<evidence type="ECO:0000313" key="5">
    <source>
        <dbReference type="EMBL" id="MDJ1128586.1"/>
    </source>
</evidence>
<keyword evidence="3" id="KW-0804">Transcription</keyword>
<evidence type="ECO:0000256" key="1">
    <source>
        <dbReference type="ARBA" id="ARBA00023015"/>
    </source>
</evidence>
<dbReference type="InterPro" id="IPR000835">
    <property type="entry name" value="HTH_MarR-typ"/>
</dbReference>
<dbReference type="PROSITE" id="PS50995">
    <property type="entry name" value="HTH_MARR_2"/>
    <property type="match status" value="1"/>
</dbReference>
<organism evidence="5 6">
    <name type="scientific">Kribbibacterium absianum</name>
    <dbReference type="NCBI Taxonomy" id="3044210"/>
    <lineage>
        <taxon>Bacteria</taxon>
        <taxon>Bacillati</taxon>
        <taxon>Actinomycetota</taxon>
        <taxon>Coriobacteriia</taxon>
        <taxon>Coriobacteriales</taxon>
        <taxon>Kribbibacteriaceae</taxon>
        <taxon>Kribbibacterium</taxon>
    </lineage>
</organism>
<evidence type="ECO:0000259" key="4">
    <source>
        <dbReference type="PROSITE" id="PS50995"/>
    </source>
</evidence>
<feature type="domain" description="HTH marR-type" evidence="4">
    <location>
        <begin position="1"/>
        <end position="146"/>
    </location>
</feature>
<dbReference type="InterPro" id="IPR023187">
    <property type="entry name" value="Tscrpt_reg_MarR-type_CS"/>
</dbReference>
<dbReference type="RefSeq" id="WP_283712230.1">
    <property type="nucleotide sequence ID" value="NZ_JASJEW010000001.1"/>
</dbReference>